<protein>
    <recommendedName>
        <fullName evidence="2">DNA-directed RNA polymerase III subunit RPC3</fullName>
        <shortName evidence="2">RNA polymerase III subunit C3</shortName>
    </recommendedName>
</protein>
<keyword evidence="5" id="KW-1185">Reference proteome</keyword>
<dbReference type="InterPro" id="IPR036388">
    <property type="entry name" value="WH-like_DNA-bd_sf"/>
</dbReference>
<comment type="similarity">
    <text evidence="2">Belongs to the RNA polymerase beta chain family.</text>
</comment>
<feature type="non-terminal residue" evidence="4">
    <location>
        <position position="1"/>
    </location>
</feature>
<comment type="function">
    <text evidence="1 2">DNA-dependent RNA polymerase catalyzes the transcription of DNA into RNA using the four ribonucleoside triphosphates as substrates. Specific core component of RNA polymerase III which synthesizes small RNAs, such as 5S rRNA and tRNAs.</text>
</comment>
<name>A0A9N9NT00_9GLOM</name>
<keyword evidence="2" id="KW-0539">Nucleus</keyword>
<dbReference type="Proteomes" id="UP000789342">
    <property type="component" value="Unassembled WGS sequence"/>
</dbReference>
<dbReference type="Pfam" id="PF05645">
    <property type="entry name" value="RNA_pol_Rpc82"/>
    <property type="match status" value="1"/>
</dbReference>
<dbReference type="InterPro" id="IPR039748">
    <property type="entry name" value="RPC3"/>
</dbReference>
<feature type="non-terminal residue" evidence="4">
    <location>
        <position position="212"/>
    </location>
</feature>
<accession>A0A9N9NT00</accession>
<comment type="caution">
    <text evidence="4">The sequence shown here is derived from an EMBL/GenBank/DDBJ whole genome shotgun (WGS) entry which is preliminary data.</text>
</comment>
<dbReference type="EMBL" id="CAJVPV010040913">
    <property type="protein sequence ID" value="CAG8761165.1"/>
    <property type="molecule type" value="Genomic_DNA"/>
</dbReference>
<gene>
    <name evidence="4" type="ORF">AMORRO_LOCUS15934</name>
</gene>
<evidence type="ECO:0000313" key="4">
    <source>
        <dbReference type="EMBL" id="CAG8761165.1"/>
    </source>
</evidence>
<dbReference type="AlphaFoldDB" id="A0A9N9NT00"/>
<evidence type="ECO:0000256" key="2">
    <source>
        <dbReference type="RuleBase" id="RU367076"/>
    </source>
</evidence>
<keyword evidence="2" id="KW-0240">DNA-directed RNA polymerase</keyword>
<comment type="subunit">
    <text evidence="2">Component of the RNA polymerase III (Pol III) complex consisting of 17 subunits.</text>
</comment>
<dbReference type="GO" id="GO:0005666">
    <property type="term" value="C:RNA polymerase III complex"/>
    <property type="evidence" value="ECO:0007669"/>
    <property type="project" value="UniProtKB-UniRule"/>
</dbReference>
<evidence type="ECO:0000256" key="1">
    <source>
        <dbReference type="ARBA" id="ARBA00025127"/>
    </source>
</evidence>
<keyword evidence="2" id="KW-0804">Transcription</keyword>
<sequence length="212" mass="24181">KDEILTRLNFGIYIKNANEWIGCRGAGEIIRLMLLNGKTTFKKLVEKDLKISKKTSSKYRDVKEIFSKMIEKHYIAPFNFTDSKSAQDKASEAEQRELAKVTNFIPTKKQVAEVKAKLAGDVDVDEAATGLKRKINAVTFDRPAKENQYFRVNYGKFNVKMRNKRFESFVGIRINNSAGLITKIILDISDDEKAEDIESRLISAQRIIKSIP</sequence>
<organism evidence="4 5">
    <name type="scientific">Acaulospora morrowiae</name>
    <dbReference type="NCBI Taxonomy" id="94023"/>
    <lineage>
        <taxon>Eukaryota</taxon>
        <taxon>Fungi</taxon>
        <taxon>Fungi incertae sedis</taxon>
        <taxon>Mucoromycota</taxon>
        <taxon>Glomeromycotina</taxon>
        <taxon>Glomeromycetes</taxon>
        <taxon>Diversisporales</taxon>
        <taxon>Acaulosporaceae</taxon>
        <taxon>Acaulospora</taxon>
    </lineage>
</organism>
<dbReference type="GO" id="GO:0006351">
    <property type="term" value="P:DNA-templated transcription"/>
    <property type="evidence" value="ECO:0007669"/>
    <property type="project" value="InterPro"/>
</dbReference>
<feature type="domain" description="RNA polymerase III Rpc82 C -terminal" evidence="3">
    <location>
        <begin position="64"/>
        <end position="209"/>
    </location>
</feature>
<dbReference type="GO" id="GO:0003697">
    <property type="term" value="F:single-stranded DNA binding"/>
    <property type="evidence" value="ECO:0007669"/>
    <property type="project" value="UniProtKB-UniRule"/>
</dbReference>
<dbReference type="Gene3D" id="1.10.10.10">
    <property type="entry name" value="Winged helix-like DNA-binding domain superfamily/Winged helix DNA-binding domain"/>
    <property type="match status" value="2"/>
</dbReference>
<dbReference type="PANTHER" id="PTHR12949:SF0">
    <property type="entry name" value="DNA-DIRECTED RNA POLYMERASE III SUBUNIT RPC3"/>
    <property type="match status" value="1"/>
</dbReference>
<reference evidence="4" key="1">
    <citation type="submission" date="2021-06" db="EMBL/GenBank/DDBJ databases">
        <authorList>
            <person name="Kallberg Y."/>
            <person name="Tangrot J."/>
            <person name="Rosling A."/>
        </authorList>
    </citation>
    <scope>NUCLEOTIDE SEQUENCE</scope>
    <source>
        <strain evidence="4">CL551</strain>
    </source>
</reference>
<dbReference type="OrthoDB" id="272392at2759"/>
<evidence type="ECO:0000259" key="3">
    <source>
        <dbReference type="Pfam" id="PF05645"/>
    </source>
</evidence>
<comment type="subcellular location">
    <subcellularLocation>
        <location evidence="2">Nucleus</location>
    </subcellularLocation>
</comment>
<dbReference type="InterPro" id="IPR008806">
    <property type="entry name" value="RNA_pol_III_Rpc82_C"/>
</dbReference>
<proteinExistence type="inferred from homology"/>
<evidence type="ECO:0000313" key="5">
    <source>
        <dbReference type="Proteomes" id="UP000789342"/>
    </source>
</evidence>
<dbReference type="PANTHER" id="PTHR12949">
    <property type="entry name" value="RNA POLYMERASE III DNA DIRECTED -RELATED"/>
    <property type="match status" value="1"/>
</dbReference>